<evidence type="ECO:0000259" key="11">
    <source>
        <dbReference type="PROSITE" id="PS51163"/>
    </source>
</evidence>
<dbReference type="SUPFAM" id="SSF54975">
    <property type="entry name" value="Acylphosphatase/BLUF domain-like"/>
    <property type="match status" value="1"/>
</dbReference>
<name>A0A5A9XN02_9BACT</name>
<evidence type="ECO:0000256" key="5">
    <source>
        <dbReference type="ARBA" id="ARBA00022771"/>
    </source>
</evidence>
<dbReference type="InterPro" id="IPR041440">
    <property type="entry name" value="HypF_C"/>
</dbReference>
<dbReference type="PIRSF" id="PIRSF006256">
    <property type="entry name" value="CMPcnvr_hdrg_mat"/>
    <property type="match status" value="1"/>
</dbReference>
<dbReference type="Pfam" id="PF22521">
    <property type="entry name" value="HypF_C_2"/>
    <property type="match status" value="1"/>
</dbReference>
<evidence type="ECO:0000256" key="6">
    <source>
        <dbReference type="ARBA" id="ARBA00022833"/>
    </source>
</evidence>
<dbReference type="Pfam" id="PF00708">
    <property type="entry name" value="Acylphosphatase"/>
    <property type="match status" value="1"/>
</dbReference>
<evidence type="ECO:0000256" key="1">
    <source>
        <dbReference type="ARBA" id="ARBA00004711"/>
    </source>
</evidence>
<dbReference type="InterPro" id="IPR055128">
    <property type="entry name" value="HypF_C_2"/>
</dbReference>
<keyword evidence="13" id="KW-1185">Reference proteome</keyword>
<dbReference type="InterPro" id="IPR036046">
    <property type="entry name" value="Acylphosphatase-like_dom_sf"/>
</dbReference>
<dbReference type="AlphaFoldDB" id="A0A5A9XN02"/>
<evidence type="ECO:0000313" key="13">
    <source>
        <dbReference type="Proteomes" id="UP000324298"/>
    </source>
</evidence>
<evidence type="ECO:0000256" key="7">
    <source>
        <dbReference type="ARBA" id="ARBA00048220"/>
    </source>
</evidence>
<feature type="domain" description="Acylphosphatase-like" evidence="10">
    <location>
        <begin position="12"/>
        <end position="98"/>
    </location>
</feature>
<feature type="domain" description="YrdC-like" evidence="11">
    <location>
        <begin position="208"/>
        <end position="393"/>
    </location>
</feature>
<dbReference type="GO" id="GO:0008270">
    <property type="term" value="F:zinc ion binding"/>
    <property type="evidence" value="ECO:0007669"/>
    <property type="project" value="UniProtKB-KW"/>
</dbReference>
<dbReference type="InterPro" id="IPR051060">
    <property type="entry name" value="Carbamoyltrans_HypF-like"/>
</dbReference>
<comment type="catalytic activity">
    <reaction evidence="9">
        <text>an acyl phosphate + H2O = a carboxylate + phosphate + H(+)</text>
        <dbReference type="Rhea" id="RHEA:14965"/>
        <dbReference type="ChEBI" id="CHEBI:15377"/>
        <dbReference type="ChEBI" id="CHEBI:15378"/>
        <dbReference type="ChEBI" id="CHEBI:29067"/>
        <dbReference type="ChEBI" id="CHEBI:43474"/>
        <dbReference type="ChEBI" id="CHEBI:59918"/>
        <dbReference type="EC" id="3.6.1.7"/>
    </reaction>
</comment>
<keyword evidence="3" id="KW-0436">Ligase</keyword>
<dbReference type="UniPathway" id="UPA00335"/>
<comment type="similarity">
    <text evidence="2 8">Belongs to the carbamoyltransferase HypF family.</text>
</comment>
<organism evidence="12 13">
    <name type="scientific">Oryzomonas rubra</name>
    <dbReference type="NCBI Taxonomy" id="2509454"/>
    <lineage>
        <taxon>Bacteria</taxon>
        <taxon>Pseudomonadati</taxon>
        <taxon>Thermodesulfobacteriota</taxon>
        <taxon>Desulfuromonadia</taxon>
        <taxon>Geobacterales</taxon>
        <taxon>Geobacteraceae</taxon>
        <taxon>Oryzomonas</taxon>
    </lineage>
</organism>
<evidence type="ECO:0000256" key="8">
    <source>
        <dbReference type="PIRNR" id="PIRNR006256"/>
    </source>
</evidence>
<dbReference type="InterPro" id="IPR017945">
    <property type="entry name" value="DHBP_synth_RibB-like_a/b_dom"/>
</dbReference>
<feature type="active site" evidence="9">
    <location>
        <position position="45"/>
    </location>
</feature>
<dbReference type="GO" id="GO:0003725">
    <property type="term" value="F:double-stranded RNA binding"/>
    <property type="evidence" value="ECO:0007669"/>
    <property type="project" value="InterPro"/>
</dbReference>
<dbReference type="InterPro" id="IPR001792">
    <property type="entry name" value="Acylphosphatase-like_dom"/>
</dbReference>
<keyword evidence="6" id="KW-0862">Zinc</keyword>
<dbReference type="GO" id="GO:0003998">
    <property type="term" value="F:acylphosphatase activity"/>
    <property type="evidence" value="ECO:0007669"/>
    <property type="project" value="UniProtKB-EC"/>
</dbReference>
<dbReference type="Gene3D" id="3.30.110.120">
    <property type="match status" value="1"/>
</dbReference>
<dbReference type="GO" id="GO:0051604">
    <property type="term" value="P:protein maturation"/>
    <property type="evidence" value="ECO:0007669"/>
    <property type="project" value="TreeGrafter"/>
</dbReference>
<keyword evidence="9" id="KW-0378">Hydrolase</keyword>
<dbReference type="GO" id="GO:0016743">
    <property type="term" value="F:carboxyl- or carbamoyltransferase activity"/>
    <property type="evidence" value="ECO:0007669"/>
    <property type="project" value="UniProtKB-UniRule"/>
</dbReference>
<evidence type="ECO:0000256" key="3">
    <source>
        <dbReference type="ARBA" id="ARBA00022598"/>
    </source>
</evidence>
<dbReference type="PROSITE" id="PS51160">
    <property type="entry name" value="ACYLPHOSPHATASE_3"/>
    <property type="match status" value="1"/>
</dbReference>
<reference evidence="12 13" key="1">
    <citation type="submission" date="2019-04" db="EMBL/GenBank/DDBJ databases">
        <title>Geobacter ruber sp. nov., ferric-reducing bacteria isolated from paddy soil.</title>
        <authorList>
            <person name="Xu Z."/>
            <person name="Masuda Y."/>
            <person name="Itoh H."/>
            <person name="Senoo K."/>
        </authorList>
    </citation>
    <scope>NUCLEOTIDE SEQUENCE [LARGE SCALE GENOMIC DNA]</scope>
    <source>
        <strain evidence="12 13">Red88</strain>
    </source>
</reference>
<dbReference type="Pfam" id="PF07503">
    <property type="entry name" value="zf-HYPF"/>
    <property type="match status" value="2"/>
</dbReference>
<proteinExistence type="inferred from homology"/>
<evidence type="ECO:0000256" key="9">
    <source>
        <dbReference type="PROSITE-ProRule" id="PRU00520"/>
    </source>
</evidence>
<dbReference type="Proteomes" id="UP000324298">
    <property type="component" value="Unassembled WGS sequence"/>
</dbReference>
<dbReference type="EMBL" id="SRSD01000003">
    <property type="protein sequence ID" value="KAA0893608.1"/>
    <property type="molecule type" value="Genomic_DNA"/>
</dbReference>
<evidence type="ECO:0000313" key="12">
    <source>
        <dbReference type="EMBL" id="KAA0893608.1"/>
    </source>
</evidence>
<evidence type="ECO:0000259" key="10">
    <source>
        <dbReference type="PROSITE" id="PS51160"/>
    </source>
</evidence>
<dbReference type="PANTHER" id="PTHR42959:SF1">
    <property type="entry name" value="CARBAMOYLTRANSFERASE HYPF"/>
    <property type="match status" value="1"/>
</dbReference>
<dbReference type="PROSITE" id="PS00150">
    <property type="entry name" value="ACYLPHOSPHATASE_1"/>
    <property type="match status" value="1"/>
</dbReference>
<dbReference type="Pfam" id="PF01300">
    <property type="entry name" value="Sua5_yciO_yrdC"/>
    <property type="match status" value="1"/>
</dbReference>
<dbReference type="Pfam" id="PF17788">
    <property type="entry name" value="HypF_C"/>
    <property type="match status" value="1"/>
</dbReference>
<evidence type="ECO:0000256" key="4">
    <source>
        <dbReference type="ARBA" id="ARBA00022723"/>
    </source>
</evidence>
<feature type="active site" evidence="9">
    <location>
        <position position="27"/>
    </location>
</feature>
<dbReference type="InterPro" id="IPR006070">
    <property type="entry name" value="Sua5-like_dom"/>
</dbReference>
<keyword evidence="12" id="KW-0808">Transferase</keyword>
<dbReference type="NCBIfam" id="TIGR00143">
    <property type="entry name" value="hypF"/>
    <property type="match status" value="1"/>
</dbReference>
<comment type="caution">
    <text evidence="12">The sequence shown here is derived from an EMBL/GenBank/DDBJ whole genome shotgun (WGS) entry which is preliminary data.</text>
</comment>
<dbReference type="PANTHER" id="PTHR42959">
    <property type="entry name" value="CARBAMOYLTRANSFERASE"/>
    <property type="match status" value="1"/>
</dbReference>
<dbReference type="InterPro" id="IPR004421">
    <property type="entry name" value="Carbamoyltransferase_HypF"/>
</dbReference>
<dbReference type="Gene3D" id="3.90.870.50">
    <property type="match status" value="1"/>
</dbReference>
<dbReference type="EC" id="6.2.-.-" evidence="8"/>
<gene>
    <name evidence="12" type="primary">hypF</name>
    <name evidence="12" type="ORF">ET418_06090</name>
</gene>
<dbReference type="InterPro" id="IPR017968">
    <property type="entry name" value="Acylphosphatase_CS"/>
</dbReference>
<dbReference type="FunFam" id="3.30.420.40:FF:000124">
    <property type="entry name" value="Carbamoyltransferase HypF"/>
    <property type="match status" value="1"/>
</dbReference>
<comment type="pathway">
    <text evidence="1">Protein modification; [NiFe] hydrogenase maturation.</text>
</comment>
<dbReference type="InterPro" id="IPR043129">
    <property type="entry name" value="ATPase_NBD"/>
</dbReference>
<keyword evidence="5" id="KW-0863">Zinc-finger</keyword>
<dbReference type="Gene3D" id="3.30.420.40">
    <property type="match status" value="1"/>
</dbReference>
<dbReference type="GO" id="GO:0016874">
    <property type="term" value="F:ligase activity"/>
    <property type="evidence" value="ECO:0007669"/>
    <property type="project" value="UniProtKB-UniRule"/>
</dbReference>
<keyword evidence="4" id="KW-0479">Metal-binding</keyword>
<dbReference type="Gene3D" id="3.30.420.360">
    <property type="match status" value="1"/>
</dbReference>
<sequence length="764" mass="82654">MAGNGDGKAIVRKRFLISGIVQGVGFRPFVFRSACELGLTGWVRNIPAGVEIEVQGTVETLDTFQRALVHDLPPLAAVTSSFAEDIPPVPERGFTILPSGDGAKNIQVAPDSAICDDCLRELFDPADRRYRYPFITCTNCGPRYSIITAIPYDRPRTTMAGFPLCPDCRREYDDPADRRFHAQPIACPACGPQLRLLDCAANAIAERNDALAQAIELLHAGKILAVKGIGGYHLAVDACNPEAVKRLRERKKRDEKPFAVMAADLVTARGLVVLDDQEERLLTGPESPIVIARKTPDCPVAPLVAPANGWLGLMLPYAPVHHLLMRDHFAALVMTSGNVSDEPVAFEDSDALRRLNGIADFFLVHNRPIHVRSDDSVLRLFQGKPLFYRRARGYAPRAVRLPFTAPPLLAVGAELKGAVCLTQGDQAFLSQHIGDLQNSSTADSFRHTIRHLAGILEIAPQLVACDLHPDYISSLHAAESGLPLTRVQHHHAHMAACMAENGLEGEVIGIIFDGTGFGADGTIWGGEFLVGGYEGFQRAGNFLPVPLAGGDTAVREPWRMALAWLYRSLGERAFNLDHPVARHLDDTQKGIFAAMLERGINAPLTSSCGRLFDAAAALLNVRQTVSYDGQAAIELEALAETAEAAGTYSFGITGNERLVIDFTPLFQDLLADTAAGTEAAAMAYRFHATVAKAAVETAVRIAGKTGLDRIVLSGGVFQNRLLSEMVYTGLLDQGLQIFTHRLVPPNDGGIALGQAAIAGWQRRR</sequence>
<dbReference type="SUPFAM" id="SSF55821">
    <property type="entry name" value="YrdC/RibB"/>
    <property type="match status" value="1"/>
</dbReference>
<comment type="catalytic activity">
    <reaction evidence="7">
        <text>C-terminal L-cysteinyl-[HypE protein] + carbamoyl phosphate + ATP + H2O = C-terminal S-carboxamide-L-cysteinyl-[HypE protein] + AMP + phosphate + diphosphate + H(+)</text>
        <dbReference type="Rhea" id="RHEA:55636"/>
        <dbReference type="Rhea" id="RHEA-COMP:14247"/>
        <dbReference type="Rhea" id="RHEA-COMP:14392"/>
        <dbReference type="ChEBI" id="CHEBI:15377"/>
        <dbReference type="ChEBI" id="CHEBI:15378"/>
        <dbReference type="ChEBI" id="CHEBI:30616"/>
        <dbReference type="ChEBI" id="CHEBI:33019"/>
        <dbReference type="ChEBI" id="CHEBI:43474"/>
        <dbReference type="ChEBI" id="CHEBI:58228"/>
        <dbReference type="ChEBI" id="CHEBI:76913"/>
        <dbReference type="ChEBI" id="CHEBI:139126"/>
        <dbReference type="ChEBI" id="CHEBI:456215"/>
    </reaction>
</comment>
<dbReference type="PROSITE" id="PS51163">
    <property type="entry name" value="YRDC"/>
    <property type="match status" value="1"/>
</dbReference>
<dbReference type="SUPFAM" id="SSF53067">
    <property type="entry name" value="Actin-like ATPase domain"/>
    <property type="match status" value="1"/>
</dbReference>
<accession>A0A5A9XN02</accession>
<dbReference type="InterPro" id="IPR011125">
    <property type="entry name" value="Znf_HypF"/>
</dbReference>
<evidence type="ECO:0000256" key="2">
    <source>
        <dbReference type="ARBA" id="ARBA00008097"/>
    </source>
</evidence>
<protein>
    <recommendedName>
        <fullName evidence="8">Carbamoyltransferase</fullName>
        <ecNumber evidence="8">6.2.-.-</ecNumber>
    </recommendedName>
</protein>
<dbReference type="OrthoDB" id="9808093at2"/>